<evidence type="ECO:0000313" key="1">
    <source>
        <dbReference type="EMBL" id="EGO22962.1"/>
    </source>
</evidence>
<name>F8P1D3_SERL9</name>
<proteinExistence type="predicted"/>
<dbReference type="GeneID" id="18819968"/>
<dbReference type="Proteomes" id="UP000008064">
    <property type="component" value="Unassembled WGS sequence"/>
</dbReference>
<accession>F8P1D3</accession>
<reference evidence="1" key="1">
    <citation type="submission" date="2011-04" db="EMBL/GenBank/DDBJ databases">
        <title>Evolution of plant cell wall degrading machinery underlies the functional diversity of forest fungi.</title>
        <authorList>
            <consortium name="US DOE Joint Genome Institute (JGI-PGF)"/>
            <person name="Eastwood D.C."/>
            <person name="Floudas D."/>
            <person name="Binder M."/>
            <person name="Majcherczyk A."/>
            <person name="Schneider P."/>
            <person name="Aerts A."/>
            <person name="Asiegbu F.O."/>
            <person name="Baker S.E."/>
            <person name="Barry K."/>
            <person name="Bendiksby M."/>
            <person name="Blumentritt M."/>
            <person name="Coutinho P.M."/>
            <person name="Cullen D."/>
            <person name="Cullen D."/>
            <person name="Gathman A."/>
            <person name="Goodell B."/>
            <person name="Henrissat B."/>
            <person name="Ihrmark K."/>
            <person name="Kauserud H."/>
            <person name="Kohler A."/>
            <person name="LaButti K."/>
            <person name="Lapidus A."/>
            <person name="Lavin J.L."/>
            <person name="Lee Y.-H."/>
            <person name="Lindquist E."/>
            <person name="Lilly W."/>
            <person name="Lucas S."/>
            <person name="Morin E."/>
            <person name="Murat C."/>
            <person name="Oguiza J.A."/>
            <person name="Park J."/>
            <person name="Pisabarro A.G."/>
            <person name="Riley R."/>
            <person name="Rosling A."/>
            <person name="Salamov A."/>
            <person name="Schmidt O."/>
            <person name="Schmutz J."/>
            <person name="Skrede I."/>
            <person name="Stenlid J."/>
            <person name="Wiebenga A."/>
            <person name="Xie X."/>
            <person name="Kues U."/>
            <person name="Hibbett D.S."/>
            <person name="Hoffmeister D."/>
            <person name="Hogberg N."/>
            <person name="Martin F."/>
            <person name="Grigoriev I.V."/>
            <person name="Watkinson S.C."/>
        </authorList>
    </citation>
    <scope>NUCLEOTIDE SEQUENCE</scope>
    <source>
        <strain evidence="1">S7.9</strain>
    </source>
</reference>
<organism>
    <name type="scientific">Serpula lacrymans var. lacrymans (strain S7.9)</name>
    <name type="common">Dry rot fungus</name>
    <dbReference type="NCBI Taxonomy" id="578457"/>
    <lineage>
        <taxon>Eukaryota</taxon>
        <taxon>Fungi</taxon>
        <taxon>Dikarya</taxon>
        <taxon>Basidiomycota</taxon>
        <taxon>Agaricomycotina</taxon>
        <taxon>Agaricomycetes</taxon>
        <taxon>Agaricomycetidae</taxon>
        <taxon>Boletales</taxon>
        <taxon>Coniophorineae</taxon>
        <taxon>Serpulaceae</taxon>
        <taxon>Serpula</taxon>
    </lineage>
</organism>
<dbReference type="RefSeq" id="XP_007320202.1">
    <property type="nucleotide sequence ID" value="XM_007320140.1"/>
</dbReference>
<dbReference type="AlphaFoldDB" id="F8P1D3"/>
<gene>
    <name evidence="1" type="ORF">SERLADRAFT_471531</name>
</gene>
<dbReference type="EMBL" id="GL945436">
    <property type="protein sequence ID" value="EGO22962.1"/>
    <property type="molecule type" value="Genomic_DNA"/>
</dbReference>
<sequence>MDVLDAPGALLIAPEQKVTTSSLFSEEASSSSIEYLEIKSKASHYHFDVQRDPTILTRAHYPLFSFMTIGPTQQDVKSFTPPRLGTAIYIANHFNVVVQRGVY</sequence>
<protein>
    <submittedName>
        <fullName evidence="1">Uncharacterized protein</fullName>
    </submittedName>
</protein>
<dbReference type="HOGENOM" id="CLU_2265363_0_0_1"/>
<dbReference type="KEGG" id="sla:SERLADRAFT_471531"/>